<dbReference type="AlphaFoldDB" id="K1T442"/>
<name>K1T442_9ZZZZ</name>
<reference evidence="1" key="1">
    <citation type="journal article" date="2013" name="Environ. Microbiol.">
        <title>Microbiota from the distal guts of lean and obese adolescents exhibit partial functional redundancy besides clear differences in community structure.</title>
        <authorList>
            <person name="Ferrer M."/>
            <person name="Ruiz A."/>
            <person name="Lanza F."/>
            <person name="Haange S.B."/>
            <person name="Oberbach A."/>
            <person name="Till H."/>
            <person name="Bargiela R."/>
            <person name="Campoy C."/>
            <person name="Segura M.T."/>
            <person name="Richter M."/>
            <person name="von Bergen M."/>
            <person name="Seifert J."/>
            <person name="Suarez A."/>
        </authorList>
    </citation>
    <scope>NUCLEOTIDE SEQUENCE</scope>
</reference>
<evidence type="ECO:0008006" key="2">
    <source>
        <dbReference type="Google" id="ProtNLM"/>
    </source>
</evidence>
<organism evidence="1">
    <name type="scientific">human gut metagenome</name>
    <dbReference type="NCBI Taxonomy" id="408170"/>
    <lineage>
        <taxon>unclassified sequences</taxon>
        <taxon>metagenomes</taxon>
        <taxon>organismal metagenomes</taxon>
    </lineage>
</organism>
<gene>
    <name evidence="1" type="ORF">OBE_06929</name>
</gene>
<comment type="caution">
    <text evidence="1">The sequence shown here is derived from an EMBL/GenBank/DDBJ whole genome shotgun (WGS) entry which is preliminary data.</text>
</comment>
<dbReference type="EMBL" id="AJWZ01004753">
    <property type="protein sequence ID" value="EKC64513.1"/>
    <property type="molecule type" value="Genomic_DNA"/>
</dbReference>
<sequence>MPLQVVAGETCEVGYTLEGASENARVRVVAPDGYRVQVIETNYWSGKIVIYLPDAATDERIVVILSDEGNETVSRYIDLEVKAKSDVVFDLSANSYLIEAEGTSLRVMLITNIDYTVEIAEKDRTWISVETSRTDQREESLVFSFRPNSDVKSRQATVRLVDSEGNLLDSICFTQATSGSVNVRLERADVWTQVIWLSG</sequence>
<evidence type="ECO:0000313" key="1">
    <source>
        <dbReference type="EMBL" id="EKC64513.1"/>
    </source>
</evidence>
<dbReference type="Gene3D" id="2.60.40.10">
    <property type="entry name" value="Immunoglobulins"/>
    <property type="match status" value="1"/>
</dbReference>
<feature type="non-terminal residue" evidence="1">
    <location>
        <position position="199"/>
    </location>
</feature>
<accession>K1T442</accession>
<dbReference type="InterPro" id="IPR013783">
    <property type="entry name" value="Ig-like_fold"/>
</dbReference>
<proteinExistence type="predicted"/>
<protein>
    <recommendedName>
        <fullName evidence="2">BACON domain-containing protein</fullName>
    </recommendedName>
</protein>